<dbReference type="OrthoDB" id="1798043at2"/>
<dbReference type="PRINTS" id="PR00813">
    <property type="entry name" value="BCTERIALGSPG"/>
</dbReference>
<dbReference type="InterPro" id="IPR012902">
    <property type="entry name" value="N_methyl_site"/>
</dbReference>
<organism evidence="11 12">
    <name type="scientific">Pseudogracilibacillus auburnensis</name>
    <dbReference type="NCBI Taxonomy" id="1494959"/>
    <lineage>
        <taxon>Bacteria</taxon>
        <taxon>Bacillati</taxon>
        <taxon>Bacillota</taxon>
        <taxon>Bacilli</taxon>
        <taxon>Bacillales</taxon>
        <taxon>Bacillaceae</taxon>
        <taxon>Pseudogracilibacillus</taxon>
    </lineage>
</organism>
<comment type="subunit">
    <text evidence="10">Homodimer.</text>
</comment>
<dbReference type="Proteomes" id="UP000247978">
    <property type="component" value="Unassembled WGS sequence"/>
</dbReference>
<dbReference type="InterPro" id="IPR016940">
    <property type="entry name" value="ComGC"/>
</dbReference>
<evidence type="ECO:0000256" key="7">
    <source>
        <dbReference type="ARBA" id="ARBA00023136"/>
    </source>
</evidence>
<keyword evidence="6 10" id="KW-1133">Transmembrane helix</keyword>
<proteinExistence type="inferred from homology"/>
<evidence type="ECO:0000256" key="10">
    <source>
        <dbReference type="PIRNR" id="PIRNR029928"/>
    </source>
</evidence>
<dbReference type="NCBIfam" id="TIGR02532">
    <property type="entry name" value="IV_pilin_GFxxxE"/>
    <property type="match status" value="1"/>
</dbReference>
<keyword evidence="3 10" id="KW-1003">Cell membrane</keyword>
<keyword evidence="5 10" id="KW-0812">Transmembrane</keyword>
<accession>A0A2V3VGQ6</accession>
<dbReference type="SUPFAM" id="SSF54523">
    <property type="entry name" value="Pili subunits"/>
    <property type="match status" value="1"/>
</dbReference>
<comment type="subcellular location">
    <subcellularLocation>
        <location evidence="1">Cell membrane</location>
        <topology evidence="1">Single-pass membrane protein</topology>
    </subcellularLocation>
    <subcellularLocation>
        <location evidence="2">Cell surface</location>
    </subcellularLocation>
</comment>
<dbReference type="EMBL" id="QJJQ01000031">
    <property type="protein sequence ID" value="PXW80031.1"/>
    <property type="molecule type" value="Genomic_DNA"/>
</dbReference>
<comment type="function">
    <text evidence="10">Required for transformation and DNA binding.</text>
</comment>
<reference evidence="11 12" key="1">
    <citation type="submission" date="2018-05" db="EMBL/GenBank/DDBJ databases">
        <title>Genomic Encyclopedia of Type Strains, Phase IV (KMG-IV): sequencing the most valuable type-strain genomes for metagenomic binning, comparative biology and taxonomic classification.</title>
        <authorList>
            <person name="Goeker M."/>
        </authorList>
    </citation>
    <scope>NUCLEOTIDE SEQUENCE [LARGE SCALE GENOMIC DNA]</scope>
    <source>
        <strain evidence="11 12">DSM 28556</strain>
    </source>
</reference>
<dbReference type="InterPro" id="IPR000983">
    <property type="entry name" value="Bac_GSPG_pilin"/>
</dbReference>
<dbReference type="AlphaFoldDB" id="A0A2V3VGQ6"/>
<comment type="caution">
    <text evidence="11">The sequence shown here is derived from an EMBL/GenBank/DDBJ whole genome shotgun (WGS) entry which is preliminary data.</text>
</comment>
<dbReference type="PIRSF" id="PIRSF029928">
    <property type="entry name" value="Late_competence_ComGC"/>
    <property type="match status" value="1"/>
</dbReference>
<keyword evidence="12" id="KW-1185">Reference proteome</keyword>
<evidence type="ECO:0000256" key="8">
    <source>
        <dbReference type="ARBA" id="ARBA00023287"/>
    </source>
</evidence>
<evidence type="ECO:0000256" key="3">
    <source>
        <dbReference type="ARBA" id="ARBA00022475"/>
    </source>
</evidence>
<dbReference type="GO" id="GO:0015627">
    <property type="term" value="C:type II protein secretion system complex"/>
    <property type="evidence" value="ECO:0007669"/>
    <property type="project" value="InterPro"/>
</dbReference>
<dbReference type="GO" id="GO:0009986">
    <property type="term" value="C:cell surface"/>
    <property type="evidence" value="ECO:0007669"/>
    <property type="project" value="UniProtKB-SubCell"/>
</dbReference>
<name>A0A2V3VGQ6_9BACI</name>
<evidence type="ECO:0000256" key="4">
    <source>
        <dbReference type="ARBA" id="ARBA00022481"/>
    </source>
</evidence>
<dbReference type="Gene3D" id="3.30.700.10">
    <property type="entry name" value="Glycoprotein, Type 4 Pilin"/>
    <property type="match status" value="1"/>
</dbReference>
<evidence type="ECO:0000313" key="12">
    <source>
        <dbReference type="Proteomes" id="UP000247978"/>
    </source>
</evidence>
<dbReference type="InterPro" id="IPR045584">
    <property type="entry name" value="Pilin-like"/>
</dbReference>
<sequence>MFKNQNAFTLIEMLIVLMIITVLIILIIPNITDKSKDVHSKGCEALVATVQAQVNAYQLDQGVLPSTLNSLVTEDYITSEQTTCQNGKTLTYNSSKGIVSIE</sequence>
<evidence type="ECO:0000256" key="2">
    <source>
        <dbReference type="ARBA" id="ARBA00004241"/>
    </source>
</evidence>
<keyword evidence="10" id="KW-0813">Transport</keyword>
<evidence type="ECO:0000256" key="9">
    <source>
        <dbReference type="ARBA" id="ARBA00043982"/>
    </source>
</evidence>
<dbReference type="GO" id="GO:0015628">
    <property type="term" value="P:protein secretion by the type II secretion system"/>
    <property type="evidence" value="ECO:0007669"/>
    <property type="project" value="InterPro"/>
</dbReference>
<feature type="transmembrane region" description="Helical" evidence="10">
    <location>
        <begin position="7"/>
        <end position="28"/>
    </location>
</feature>
<dbReference type="GO" id="GO:0030420">
    <property type="term" value="P:establishment of competence for transformation"/>
    <property type="evidence" value="ECO:0007669"/>
    <property type="project" value="UniProtKB-UniRule"/>
</dbReference>
<dbReference type="NCBIfam" id="NF040999">
    <property type="entry name" value="pilin_ComGC"/>
    <property type="match status" value="1"/>
</dbReference>
<dbReference type="GO" id="GO:0005886">
    <property type="term" value="C:plasma membrane"/>
    <property type="evidence" value="ECO:0007669"/>
    <property type="project" value="UniProtKB-SubCell"/>
</dbReference>
<evidence type="ECO:0000256" key="5">
    <source>
        <dbReference type="ARBA" id="ARBA00022692"/>
    </source>
</evidence>
<protein>
    <recommendedName>
        <fullName evidence="10">ComG operon protein 3</fullName>
    </recommendedName>
</protein>
<dbReference type="RefSeq" id="WP_110397682.1">
    <property type="nucleotide sequence ID" value="NZ_JADIJL010000061.1"/>
</dbReference>
<dbReference type="Pfam" id="PF07963">
    <property type="entry name" value="N_methyl"/>
    <property type="match status" value="1"/>
</dbReference>
<evidence type="ECO:0000313" key="11">
    <source>
        <dbReference type="EMBL" id="PXW80031.1"/>
    </source>
</evidence>
<evidence type="ECO:0000256" key="6">
    <source>
        <dbReference type="ARBA" id="ARBA00022989"/>
    </source>
</evidence>
<keyword evidence="4" id="KW-0488">Methylation</keyword>
<keyword evidence="8 10" id="KW-0178">Competence</keyword>
<comment type="similarity">
    <text evidence="9 10">Belongs to the ComGC family.</text>
</comment>
<keyword evidence="7 10" id="KW-0472">Membrane</keyword>
<evidence type="ECO:0000256" key="1">
    <source>
        <dbReference type="ARBA" id="ARBA00004162"/>
    </source>
</evidence>
<gene>
    <name evidence="11" type="ORF">DFR56_13114</name>
</gene>